<dbReference type="Proteomes" id="UP001189429">
    <property type="component" value="Unassembled WGS sequence"/>
</dbReference>
<dbReference type="EMBL" id="CAUYUJ010018901">
    <property type="protein sequence ID" value="CAK0887159.1"/>
    <property type="molecule type" value="Genomic_DNA"/>
</dbReference>
<evidence type="ECO:0000313" key="2">
    <source>
        <dbReference type="Proteomes" id="UP001189429"/>
    </source>
</evidence>
<comment type="caution">
    <text evidence="1">The sequence shown here is derived from an EMBL/GenBank/DDBJ whole genome shotgun (WGS) entry which is preliminary data.</text>
</comment>
<name>A0ABN9WMG1_9DINO</name>
<organism evidence="1 2">
    <name type="scientific">Prorocentrum cordatum</name>
    <dbReference type="NCBI Taxonomy" id="2364126"/>
    <lineage>
        <taxon>Eukaryota</taxon>
        <taxon>Sar</taxon>
        <taxon>Alveolata</taxon>
        <taxon>Dinophyceae</taxon>
        <taxon>Prorocentrales</taxon>
        <taxon>Prorocentraceae</taxon>
        <taxon>Prorocentrum</taxon>
    </lineage>
</organism>
<keyword evidence="2" id="KW-1185">Reference proteome</keyword>
<evidence type="ECO:0008006" key="3">
    <source>
        <dbReference type="Google" id="ProtNLM"/>
    </source>
</evidence>
<gene>
    <name evidence="1" type="ORF">PCOR1329_LOCUS68294</name>
</gene>
<evidence type="ECO:0000313" key="1">
    <source>
        <dbReference type="EMBL" id="CAK0887159.1"/>
    </source>
</evidence>
<reference evidence="1" key="1">
    <citation type="submission" date="2023-10" db="EMBL/GenBank/DDBJ databases">
        <authorList>
            <person name="Chen Y."/>
            <person name="Shah S."/>
            <person name="Dougan E. K."/>
            <person name="Thang M."/>
            <person name="Chan C."/>
        </authorList>
    </citation>
    <scope>NUCLEOTIDE SEQUENCE [LARGE SCALE GENOMIC DNA]</scope>
</reference>
<protein>
    <recommendedName>
        <fullName evidence="3">Altered inheritance of mitochondria protein 24, mitochondrial</fullName>
    </recommendedName>
</protein>
<sequence>MLSTVYQFQCVAKKGDCHGVAPLPFGRSEIRIYTDGSELLGGIPVPADPSVNFKEWATQLPTVDGGELAKSMPEGKGFMLTAQPGDVLIIPSGSMVASLVGSAGCSYFRKSISPCHAGEDDRVKSFVAQMLEAYPGLQQGARMEWSQFLRGISSA</sequence>
<proteinExistence type="predicted"/>
<accession>A0ABN9WMG1</accession>